<comment type="caution">
    <text evidence="1">The sequence shown here is derived from an EMBL/GenBank/DDBJ whole genome shotgun (WGS) entry which is preliminary data.</text>
</comment>
<protein>
    <recommendedName>
        <fullName evidence="3">DUF4595 domain-containing protein</fullName>
    </recommendedName>
</protein>
<name>A0A420VSA6_9SPHI</name>
<evidence type="ECO:0000313" key="2">
    <source>
        <dbReference type="Proteomes" id="UP000282423"/>
    </source>
</evidence>
<reference evidence="1 2" key="1">
    <citation type="submission" date="2018-10" db="EMBL/GenBank/DDBJ databases">
        <title>Sphingobacterium sp. M05W1-28.</title>
        <authorList>
            <person name="Cai H."/>
        </authorList>
    </citation>
    <scope>NUCLEOTIDE SEQUENCE [LARGE SCALE GENOMIC DNA]</scope>
    <source>
        <strain evidence="1 2">M05W1-28</strain>
    </source>
</reference>
<dbReference type="AlphaFoldDB" id="A0A420VSA6"/>
<dbReference type="PROSITE" id="PS51257">
    <property type="entry name" value="PROKAR_LIPOPROTEIN"/>
    <property type="match status" value="1"/>
</dbReference>
<dbReference type="EMBL" id="RBWS01000022">
    <property type="protein sequence ID" value="RKO69147.1"/>
    <property type="molecule type" value="Genomic_DNA"/>
</dbReference>
<dbReference type="OrthoDB" id="701654at2"/>
<keyword evidence="2" id="KW-1185">Reference proteome</keyword>
<gene>
    <name evidence="1" type="ORF">D7322_23210</name>
</gene>
<dbReference type="Proteomes" id="UP000282423">
    <property type="component" value="Unassembled WGS sequence"/>
</dbReference>
<dbReference type="Gene3D" id="2.180.10.10">
    <property type="entry name" value="RHS repeat-associated core"/>
    <property type="match status" value="1"/>
</dbReference>
<evidence type="ECO:0008006" key="3">
    <source>
        <dbReference type="Google" id="ProtNLM"/>
    </source>
</evidence>
<organism evidence="1 2">
    <name type="scientific">Sphingobacterium puteale</name>
    <dbReference type="NCBI Taxonomy" id="2420510"/>
    <lineage>
        <taxon>Bacteria</taxon>
        <taxon>Pseudomonadati</taxon>
        <taxon>Bacteroidota</taxon>
        <taxon>Sphingobacteriia</taxon>
        <taxon>Sphingobacteriales</taxon>
        <taxon>Sphingobacteriaceae</taxon>
        <taxon>Sphingobacterium</taxon>
    </lineage>
</organism>
<evidence type="ECO:0000313" key="1">
    <source>
        <dbReference type="EMBL" id="RKO69147.1"/>
    </source>
</evidence>
<dbReference type="RefSeq" id="WP_121126581.1">
    <property type="nucleotide sequence ID" value="NZ_RBWS01000022.1"/>
</dbReference>
<accession>A0A420VSA6</accession>
<sequence>MNNTMKRQLRSKQGTLVLLSFIGLSMFSCSDKCSTCAVEPEKIEKKLSKIEIDAANYSEFKYANGVLTELIEVEGEGRSTSKITYDNSKKPIAVENEEGKIKFLYTGNLLTKEEIAYTDSEMFSYNQYVYQDEQVKEITGYGLVEQDEPYFRKKLFYNQSGDVERVEVYNLTENNTLVPSVKISYEYDNKVNPYVRTVGSYLALFTNSYSKHNVIKEVTTNATGTLNQTITTAYTYDNAGYPLTAEEKKVENGGNPVVINRKFIYQP</sequence>
<proteinExistence type="predicted"/>